<dbReference type="PANTHER" id="PTHR45663">
    <property type="entry name" value="GEO12009P1"/>
    <property type="match status" value="1"/>
</dbReference>
<dbReference type="SUPFAM" id="SSF52833">
    <property type="entry name" value="Thioredoxin-like"/>
    <property type="match status" value="1"/>
</dbReference>
<name>A0A518J0E5_9BACT</name>
<protein>
    <submittedName>
        <fullName evidence="2">Thioredoxin</fullName>
    </submittedName>
</protein>
<keyword evidence="3" id="KW-1185">Reference proteome</keyword>
<organism evidence="2 3">
    <name type="scientific">Rosistilla oblonga</name>
    <dbReference type="NCBI Taxonomy" id="2527990"/>
    <lineage>
        <taxon>Bacteria</taxon>
        <taxon>Pseudomonadati</taxon>
        <taxon>Planctomycetota</taxon>
        <taxon>Planctomycetia</taxon>
        <taxon>Pirellulales</taxon>
        <taxon>Pirellulaceae</taxon>
        <taxon>Rosistilla</taxon>
    </lineage>
</organism>
<feature type="domain" description="Thioredoxin" evidence="1">
    <location>
        <begin position="9"/>
        <end position="128"/>
    </location>
</feature>
<evidence type="ECO:0000259" key="1">
    <source>
        <dbReference type="PROSITE" id="PS51352"/>
    </source>
</evidence>
<dbReference type="Gene3D" id="3.40.30.10">
    <property type="entry name" value="Glutaredoxin"/>
    <property type="match status" value="1"/>
</dbReference>
<dbReference type="InterPro" id="IPR011990">
    <property type="entry name" value="TPR-like_helical_dom_sf"/>
</dbReference>
<accession>A0A518J0E5</accession>
<sequence length="293" mass="31557">MASSGAIWQNGGMNNPTLIETTDATFELDVLERSRTVPVVVDFWADWCQPCRMLAPILEKLAEEFAGSVIVAKANTDDCQQAASEFGVSGIPALFGVVDGTIVDGLQGAVSEEVLRVFFRRMVSAAEFRTAMQIEDTDPAAALATYDKMLEDDPENLPAKIGRGRASLAAGDVATATQILEELEARGFLEPEAEQLKSRLSLAASVPAGDLQELEKQLAADPSNSPLKIEVARKQAAAGSFQAALDLALEVVEATHGDDRDQARLLMIDIFRTLPDDSPLTGEYRRKLASALY</sequence>
<dbReference type="Pfam" id="PF14561">
    <property type="entry name" value="TPR_20"/>
    <property type="match status" value="1"/>
</dbReference>
<gene>
    <name evidence="2" type="primary">trxA_7</name>
    <name evidence="2" type="ORF">Mal33_48410</name>
</gene>
<dbReference type="PANTHER" id="PTHR45663:SF11">
    <property type="entry name" value="GEO12009P1"/>
    <property type="match status" value="1"/>
</dbReference>
<evidence type="ECO:0000313" key="3">
    <source>
        <dbReference type="Proteomes" id="UP000316770"/>
    </source>
</evidence>
<dbReference type="Pfam" id="PF14559">
    <property type="entry name" value="TPR_19"/>
    <property type="match status" value="1"/>
</dbReference>
<reference evidence="2 3" key="1">
    <citation type="submission" date="2019-02" db="EMBL/GenBank/DDBJ databases">
        <title>Deep-cultivation of Planctomycetes and their phenomic and genomic characterization uncovers novel biology.</title>
        <authorList>
            <person name="Wiegand S."/>
            <person name="Jogler M."/>
            <person name="Boedeker C."/>
            <person name="Pinto D."/>
            <person name="Vollmers J."/>
            <person name="Rivas-Marin E."/>
            <person name="Kohn T."/>
            <person name="Peeters S.H."/>
            <person name="Heuer A."/>
            <person name="Rast P."/>
            <person name="Oberbeckmann S."/>
            <person name="Bunk B."/>
            <person name="Jeske O."/>
            <person name="Meyerdierks A."/>
            <person name="Storesund J.E."/>
            <person name="Kallscheuer N."/>
            <person name="Luecker S."/>
            <person name="Lage O.M."/>
            <person name="Pohl T."/>
            <person name="Merkel B.J."/>
            <person name="Hornburger P."/>
            <person name="Mueller R.-W."/>
            <person name="Bruemmer F."/>
            <person name="Labrenz M."/>
            <person name="Spormann A.M."/>
            <person name="Op den Camp H."/>
            <person name="Overmann J."/>
            <person name="Amann R."/>
            <person name="Jetten M.S.M."/>
            <person name="Mascher T."/>
            <person name="Medema M.H."/>
            <person name="Devos D.P."/>
            <person name="Kaster A.-K."/>
            <person name="Ovreas L."/>
            <person name="Rohde M."/>
            <person name="Galperin M.Y."/>
            <person name="Jogler C."/>
        </authorList>
    </citation>
    <scope>NUCLEOTIDE SEQUENCE [LARGE SCALE GENOMIC DNA]</scope>
    <source>
        <strain evidence="2 3">Mal33</strain>
    </source>
</reference>
<dbReference type="InterPro" id="IPR036249">
    <property type="entry name" value="Thioredoxin-like_sf"/>
</dbReference>
<proteinExistence type="predicted"/>
<dbReference type="PROSITE" id="PS51352">
    <property type="entry name" value="THIOREDOXIN_2"/>
    <property type="match status" value="1"/>
</dbReference>
<dbReference type="Pfam" id="PF00085">
    <property type="entry name" value="Thioredoxin"/>
    <property type="match status" value="1"/>
</dbReference>
<dbReference type="GO" id="GO:0045454">
    <property type="term" value="P:cell redox homeostasis"/>
    <property type="evidence" value="ECO:0007669"/>
    <property type="project" value="TreeGrafter"/>
</dbReference>
<dbReference type="EMBL" id="CP036318">
    <property type="protein sequence ID" value="QDV58816.1"/>
    <property type="molecule type" value="Genomic_DNA"/>
</dbReference>
<dbReference type="GO" id="GO:0015035">
    <property type="term" value="F:protein-disulfide reductase activity"/>
    <property type="evidence" value="ECO:0007669"/>
    <property type="project" value="TreeGrafter"/>
</dbReference>
<dbReference type="GO" id="GO:0005829">
    <property type="term" value="C:cytosol"/>
    <property type="evidence" value="ECO:0007669"/>
    <property type="project" value="TreeGrafter"/>
</dbReference>
<dbReference type="Proteomes" id="UP000316770">
    <property type="component" value="Chromosome"/>
</dbReference>
<dbReference type="CDD" id="cd02947">
    <property type="entry name" value="TRX_family"/>
    <property type="match status" value="1"/>
</dbReference>
<dbReference type="SUPFAM" id="SSF48452">
    <property type="entry name" value="TPR-like"/>
    <property type="match status" value="1"/>
</dbReference>
<dbReference type="Gene3D" id="1.25.40.10">
    <property type="entry name" value="Tetratricopeptide repeat domain"/>
    <property type="match status" value="1"/>
</dbReference>
<evidence type="ECO:0000313" key="2">
    <source>
        <dbReference type="EMBL" id="QDV58816.1"/>
    </source>
</evidence>
<dbReference type="AlphaFoldDB" id="A0A518J0E5"/>
<dbReference type="GO" id="GO:0006950">
    <property type="term" value="P:response to stress"/>
    <property type="evidence" value="ECO:0007669"/>
    <property type="project" value="UniProtKB-ARBA"/>
</dbReference>
<dbReference type="InterPro" id="IPR013766">
    <property type="entry name" value="Thioredoxin_domain"/>
</dbReference>